<evidence type="ECO:0008006" key="10">
    <source>
        <dbReference type="Google" id="ProtNLM"/>
    </source>
</evidence>
<dbReference type="PANTHER" id="PTHR30250:SF10">
    <property type="entry name" value="LIPOPOLYSACCHARIDE BIOSYNTHESIS PROTEIN WZXC"/>
    <property type="match status" value="1"/>
</dbReference>
<evidence type="ECO:0000313" key="9">
    <source>
        <dbReference type="Proteomes" id="UP000315700"/>
    </source>
</evidence>
<accession>A0A517SGX9</accession>
<dbReference type="Proteomes" id="UP000315700">
    <property type="component" value="Chromosome"/>
</dbReference>
<evidence type="ECO:0000256" key="7">
    <source>
        <dbReference type="SAM" id="Phobius"/>
    </source>
</evidence>
<feature type="transmembrane region" description="Helical" evidence="7">
    <location>
        <begin position="260"/>
        <end position="279"/>
    </location>
</feature>
<name>A0A517SGX9_9PLAN</name>
<comment type="subcellular location">
    <subcellularLocation>
        <location evidence="1">Cell membrane</location>
        <topology evidence="1">Multi-pass membrane protein</topology>
    </subcellularLocation>
</comment>
<dbReference type="InterPro" id="IPR050833">
    <property type="entry name" value="Poly_Biosynth_Transport"/>
</dbReference>
<feature type="transmembrane region" description="Helical" evidence="7">
    <location>
        <begin position="216"/>
        <end position="239"/>
    </location>
</feature>
<feature type="transmembrane region" description="Helical" evidence="7">
    <location>
        <begin position="291"/>
        <end position="308"/>
    </location>
</feature>
<evidence type="ECO:0000256" key="3">
    <source>
        <dbReference type="ARBA" id="ARBA00022475"/>
    </source>
</evidence>
<dbReference type="KEGG" id="ccos:Pan44_34150"/>
<feature type="transmembrane region" description="Helical" evidence="7">
    <location>
        <begin position="155"/>
        <end position="175"/>
    </location>
</feature>
<keyword evidence="6 7" id="KW-0472">Membrane</keyword>
<feature type="transmembrane region" description="Helical" evidence="7">
    <location>
        <begin position="187"/>
        <end position="210"/>
    </location>
</feature>
<keyword evidence="9" id="KW-1185">Reference proteome</keyword>
<feature type="transmembrane region" description="Helical" evidence="7">
    <location>
        <begin position="61"/>
        <end position="86"/>
    </location>
</feature>
<feature type="transmembrane region" description="Helical" evidence="7">
    <location>
        <begin position="334"/>
        <end position="356"/>
    </location>
</feature>
<keyword evidence="3" id="KW-1003">Cell membrane</keyword>
<keyword evidence="4 7" id="KW-0812">Transmembrane</keyword>
<dbReference type="AlphaFoldDB" id="A0A517SGX9"/>
<evidence type="ECO:0000256" key="2">
    <source>
        <dbReference type="ARBA" id="ARBA00007430"/>
    </source>
</evidence>
<proteinExistence type="inferred from homology"/>
<comment type="similarity">
    <text evidence="2">Belongs to the polysaccharide synthase family.</text>
</comment>
<evidence type="ECO:0000256" key="6">
    <source>
        <dbReference type="ARBA" id="ARBA00023136"/>
    </source>
</evidence>
<gene>
    <name evidence="8" type="ORF">Pan44_34150</name>
</gene>
<dbReference type="RefSeq" id="WP_145031130.1">
    <property type="nucleotide sequence ID" value="NZ_CP036271.1"/>
</dbReference>
<dbReference type="EMBL" id="CP036271">
    <property type="protein sequence ID" value="QDT55372.1"/>
    <property type="molecule type" value="Genomic_DNA"/>
</dbReference>
<dbReference type="GO" id="GO:0005886">
    <property type="term" value="C:plasma membrane"/>
    <property type="evidence" value="ECO:0007669"/>
    <property type="project" value="UniProtKB-SubCell"/>
</dbReference>
<reference evidence="8 9" key="1">
    <citation type="submission" date="2019-02" db="EMBL/GenBank/DDBJ databases">
        <title>Deep-cultivation of Planctomycetes and their phenomic and genomic characterization uncovers novel biology.</title>
        <authorList>
            <person name="Wiegand S."/>
            <person name="Jogler M."/>
            <person name="Boedeker C."/>
            <person name="Pinto D."/>
            <person name="Vollmers J."/>
            <person name="Rivas-Marin E."/>
            <person name="Kohn T."/>
            <person name="Peeters S.H."/>
            <person name="Heuer A."/>
            <person name="Rast P."/>
            <person name="Oberbeckmann S."/>
            <person name="Bunk B."/>
            <person name="Jeske O."/>
            <person name="Meyerdierks A."/>
            <person name="Storesund J.E."/>
            <person name="Kallscheuer N."/>
            <person name="Luecker S."/>
            <person name="Lage O.M."/>
            <person name="Pohl T."/>
            <person name="Merkel B.J."/>
            <person name="Hornburger P."/>
            <person name="Mueller R.-W."/>
            <person name="Bruemmer F."/>
            <person name="Labrenz M."/>
            <person name="Spormann A.M."/>
            <person name="Op den Camp H."/>
            <person name="Overmann J."/>
            <person name="Amann R."/>
            <person name="Jetten M.S.M."/>
            <person name="Mascher T."/>
            <person name="Medema M.H."/>
            <person name="Devos D.P."/>
            <person name="Kaster A.-K."/>
            <person name="Ovreas L."/>
            <person name="Rohde M."/>
            <person name="Galperin M.Y."/>
            <person name="Jogler C."/>
        </authorList>
    </citation>
    <scope>NUCLEOTIDE SEQUENCE [LARGE SCALE GENOMIC DNA]</scope>
    <source>
        <strain evidence="8 9">Pan44</strain>
    </source>
</reference>
<evidence type="ECO:0000313" key="8">
    <source>
        <dbReference type="EMBL" id="QDT55372.1"/>
    </source>
</evidence>
<feature type="transmembrane region" description="Helical" evidence="7">
    <location>
        <begin position="27"/>
        <end position="49"/>
    </location>
</feature>
<feature type="transmembrane region" description="Helical" evidence="7">
    <location>
        <begin position="417"/>
        <end position="440"/>
    </location>
</feature>
<evidence type="ECO:0000256" key="4">
    <source>
        <dbReference type="ARBA" id="ARBA00022692"/>
    </source>
</evidence>
<feature type="transmembrane region" description="Helical" evidence="7">
    <location>
        <begin position="446"/>
        <end position="465"/>
    </location>
</feature>
<keyword evidence="5 7" id="KW-1133">Transmembrane helix</keyword>
<evidence type="ECO:0000256" key="1">
    <source>
        <dbReference type="ARBA" id="ARBA00004651"/>
    </source>
</evidence>
<protein>
    <recommendedName>
        <fullName evidence="10">Polysaccharide biosynthesis protein</fullName>
    </recommendedName>
</protein>
<evidence type="ECO:0000256" key="5">
    <source>
        <dbReference type="ARBA" id="ARBA00022989"/>
    </source>
</evidence>
<dbReference type="PANTHER" id="PTHR30250">
    <property type="entry name" value="PST FAMILY PREDICTED COLANIC ACID TRANSPORTER"/>
    <property type="match status" value="1"/>
</dbReference>
<dbReference type="OrthoDB" id="8562875at2"/>
<sequence>MAGRDEHPGSLPARLKRLAQRVDIDRALAYLLASRIWQFLAGPVTAWLIAQQLSDDSQGFYYAFLPLLATQAFVELGLHTLTVYAASHEWAALSLGPDGRFQGDPTAQANLVQIGRQSFGWFLIMSAVFGAVITPVGIWYLSGQDPGTLSWRREWIATAVLTAASLGLQPAFSLLEGCRQVTSVYRFRFFQALAGNVAVWMVLSMGGGLWALPASAFVRLAFDVALIAFANRGFFLNFLQPAEGGDHDWRARQWSLQWRIALQSIFGYANTWIFTLVVFEMYGAAEGGRMGMTWSILTAMQAAAAGWIQSRSSLLGVLAAQGDRNALDQVFHRLVKVSTAVMVIGSVALIAVVASLKAMHATAIDSRHFPAILGRIADVLAPRVLDVRPTAIFCAALTLQNLAIAFGIYVRAHRRDPFLIANLVSSTTCALLVWLLTARFGVEGAAWAQLTAILTTTLPLNFILWRRFREESEASLAPPPPRP</sequence>
<dbReference type="InParanoid" id="A0A517SGX9"/>
<feature type="transmembrane region" description="Helical" evidence="7">
    <location>
        <begin position="119"/>
        <end position="143"/>
    </location>
</feature>
<feature type="transmembrane region" description="Helical" evidence="7">
    <location>
        <begin position="390"/>
        <end position="410"/>
    </location>
</feature>
<organism evidence="8 9">
    <name type="scientific">Caulifigura coniformis</name>
    <dbReference type="NCBI Taxonomy" id="2527983"/>
    <lineage>
        <taxon>Bacteria</taxon>
        <taxon>Pseudomonadati</taxon>
        <taxon>Planctomycetota</taxon>
        <taxon>Planctomycetia</taxon>
        <taxon>Planctomycetales</taxon>
        <taxon>Planctomycetaceae</taxon>
        <taxon>Caulifigura</taxon>
    </lineage>
</organism>